<reference evidence="1 2" key="1">
    <citation type="submission" date="2019-08" db="EMBL/GenBank/DDBJ databases">
        <authorList>
            <person name="Duncan S."/>
            <person name="Walker A."/>
        </authorList>
    </citation>
    <scope>NUCLEOTIDE SEQUENCE [LARGE SCALE GENOMIC DNA]</scope>
    <source>
        <strain evidence="1 2">L2-21</strain>
    </source>
</reference>
<evidence type="ECO:0000313" key="2">
    <source>
        <dbReference type="Proteomes" id="UP000324325"/>
    </source>
</evidence>
<proteinExistence type="predicted"/>
<dbReference type="Proteomes" id="UP000324325">
    <property type="component" value="Unassembled WGS sequence"/>
</dbReference>
<dbReference type="RefSeq" id="WP_148884673.1">
    <property type="nucleotide sequence ID" value="NZ_VSTG01000001.1"/>
</dbReference>
<comment type="caution">
    <text evidence="1">The sequence shown here is derived from an EMBL/GenBank/DDBJ whole genome shotgun (WGS) entry which is preliminary data.</text>
</comment>
<protein>
    <submittedName>
        <fullName evidence="1">Uncharacterized protein</fullName>
    </submittedName>
</protein>
<gene>
    <name evidence="1" type="ORF">FYL37_00335</name>
</gene>
<accession>A0A5S4VQA3</accession>
<name>A0A5S4VQA3_9FIRM</name>
<reference evidence="1 2" key="2">
    <citation type="submission" date="2019-09" db="EMBL/GenBank/DDBJ databases">
        <title>Strain-level analysis of Eubacterium rectale using genomes from metagenomes.</title>
        <authorList>
            <person name="Karcher N."/>
            <person name="Segata N."/>
        </authorList>
    </citation>
    <scope>NUCLEOTIDE SEQUENCE [LARGE SCALE GENOMIC DNA]</scope>
    <source>
        <strain evidence="1 2">L2-21</strain>
    </source>
</reference>
<organism evidence="1 2">
    <name type="scientific">Agathobacter rectalis</name>
    <dbReference type="NCBI Taxonomy" id="39491"/>
    <lineage>
        <taxon>Bacteria</taxon>
        <taxon>Bacillati</taxon>
        <taxon>Bacillota</taxon>
        <taxon>Clostridia</taxon>
        <taxon>Lachnospirales</taxon>
        <taxon>Lachnospiraceae</taxon>
        <taxon>Agathobacter</taxon>
    </lineage>
</organism>
<sequence length="93" mass="10772">MKFISNSSYGKPVETGTIFYTTMNGITVTIHRIIHLDGWFLSCAQFQIDDQKLKAESLPGAIEESKEILEEYVKNVNDFINRYTSEPWEISRH</sequence>
<evidence type="ECO:0000313" key="1">
    <source>
        <dbReference type="EMBL" id="TYL60085.1"/>
    </source>
</evidence>
<dbReference type="AlphaFoldDB" id="A0A5S4VQA3"/>
<dbReference type="EMBL" id="VSTG01000001">
    <property type="protein sequence ID" value="TYL60085.1"/>
    <property type="molecule type" value="Genomic_DNA"/>
</dbReference>